<feature type="domain" description="Methylated-DNA-[protein]-cysteine S-methyltransferase DNA binding" evidence="2">
    <location>
        <begin position="7"/>
        <end position="87"/>
    </location>
</feature>
<dbReference type="InterPro" id="IPR036217">
    <property type="entry name" value="MethylDNA_cys_MeTrfase_DNAb"/>
</dbReference>
<evidence type="ECO:0000313" key="4">
    <source>
        <dbReference type="Proteomes" id="UP000231407"/>
    </source>
</evidence>
<comment type="caution">
    <text evidence="3">The sequence shown here is derived from an EMBL/GenBank/DDBJ whole genome shotgun (WGS) entry which is preliminary data.</text>
</comment>
<dbReference type="InterPro" id="IPR014048">
    <property type="entry name" value="MethylDNA_cys_MeTrfase_DNA-bd"/>
</dbReference>
<evidence type="ECO:0000313" key="3">
    <source>
        <dbReference type="EMBL" id="PIU73531.1"/>
    </source>
</evidence>
<dbReference type="PANTHER" id="PTHR42942:SF1">
    <property type="entry name" value="ALKYLTRANSFERASE-LIKE PROTEIN 1"/>
    <property type="match status" value="1"/>
</dbReference>
<dbReference type="CDD" id="cd06445">
    <property type="entry name" value="ATase"/>
    <property type="match status" value="1"/>
</dbReference>
<reference evidence="4" key="1">
    <citation type="submission" date="2017-09" db="EMBL/GenBank/DDBJ databases">
        <title>Depth-based differentiation of microbial function through sediment-hosted aquifers and enrichment of novel symbionts in the deep terrestrial subsurface.</title>
        <authorList>
            <person name="Probst A.J."/>
            <person name="Ladd B."/>
            <person name="Jarett J.K."/>
            <person name="Geller-Mcgrath D.E."/>
            <person name="Sieber C.M.K."/>
            <person name="Emerson J.B."/>
            <person name="Anantharaman K."/>
            <person name="Thomas B.C."/>
            <person name="Malmstrom R."/>
            <person name="Stieglmeier M."/>
            <person name="Klingl A."/>
            <person name="Woyke T."/>
            <person name="Ryan C.M."/>
            <person name="Banfield J.F."/>
        </authorList>
    </citation>
    <scope>NUCLEOTIDE SEQUENCE [LARGE SCALE GENOMIC DNA]</scope>
</reference>
<dbReference type="PANTHER" id="PTHR42942">
    <property type="entry name" value="6-O-METHYLGUANINE DNA METHYLTRANSFERASE"/>
    <property type="match status" value="1"/>
</dbReference>
<dbReference type="GO" id="GO:0006281">
    <property type="term" value="P:DNA repair"/>
    <property type="evidence" value="ECO:0007669"/>
    <property type="project" value="InterPro"/>
</dbReference>
<dbReference type="GO" id="GO:0003824">
    <property type="term" value="F:catalytic activity"/>
    <property type="evidence" value="ECO:0007669"/>
    <property type="project" value="InterPro"/>
</dbReference>
<dbReference type="InterPro" id="IPR036388">
    <property type="entry name" value="WH-like_DNA-bd_sf"/>
</dbReference>
<dbReference type="Pfam" id="PF01035">
    <property type="entry name" value="DNA_binding_1"/>
    <property type="match status" value="1"/>
</dbReference>
<keyword evidence="1" id="KW-0227">DNA damage</keyword>
<organism evidence="3 4">
    <name type="scientific">Candidatus Shapirobacteria bacterium CG06_land_8_20_14_3_00_40_12</name>
    <dbReference type="NCBI Taxonomy" id="1974881"/>
    <lineage>
        <taxon>Bacteria</taxon>
        <taxon>Candidatus Shapironibacteriota</taxon>
    </lineage>
</organism>
<dbReference type="AlphaFoldDB" id="A0A2M7ASE2"/>
<evidence type="ECO:0000256" key="1">
    <source>
        <dbReference type="ARBA" id="ARBA00022763"/>
    </source>
</evidence>
<dbReference type="Gene3D" id="1.10.10.10">
    <property type="entry name" value="Winged helix-like DNA-binding domain superfamily/Winged helix DNA-binding domain"/>
    <property type="match status" value="1"/>
</dbReference>
<dbReference type="EMBL" id="PEWA01000023">
    <property type="protein sequence ID" value="PIU73531.1"/>
    <property type="molecule type" value="Genomic_DNA"/>
</dbReference>
<protein>
    <recommendedName>
        <fullName evidence="2">Methylated-DNA-[protein]-cysteine S-methyltransferase DNA binding domain-containing protein</fullName>
    </recommendedName>
</protein>
<dbReference type="Proteomes" id="UP000231407">
    <property type="component" value="Unassembled WGS sequence"/>
</dbReference>
<evidence type="ECO:0000259" key="2">
    <source>
        <dbReference type="Pfam" id="PF01035"/>
    </source>
</evidence>
<gene>
    <name evidence="3" type="ORF">COS78_02015</name>
</gene>
<proteinExistence type="predicted"/>
<dbReference type="InterPro" id="IPR052520">
    <property type="entry name" value="ATL_DNA_repair"/>
</dbReference>
<dbReference type="SUPFAM" id="SSF46767">
    <property type="entry name" value="Methylated DNA-protein cysteine methyltransferase, C-terminal domain"/>
    <property type="match status" value="1"/>
</dbReference>
<sequence length="107" mass="12420">MLNKPGEFTKRVWKLARKIPKGRVTTYGILVGMAGGHPMMARMVTTILSKAPNHNLIPFHRIVYSSGKVWLDPKYKTERLKLYKEEGIKLDKNNKIVDFKNKLFTFE</sequence>
<name>A0A2M7ASE2_9BACT</name>
<accession>A0A2M7ASE2</accession>